<name>A0AAE0LMB4_9PEZI</name>
<evidence type="ECO:0000259" key="2">
    <source>
        <dbReference type="SMART" id="SM01111"/>
    </source>
</evidence>
<dbReference type="AlphaFoldDB" id="A0AAE0LMB4"/>
<dbReference type="Gene3D" id="2.30.60.10">
    <property type="entry name" value="Cyanovirin-N"/>
    <property type="match status" value="1"/>
</dbReference>
<proteinExistence type="predicted"/>
<reference evidence="3" key="1">
    <citation type="journal article" date="2023" name="Mol. Phylogenet. Evol.">
        <title>Genome-scale phylogeny and comparative genomics of the fungal order Sordariales.</title>
        <authorList>
            <person name="Hensen N."/>
            <person name="Bonometti L."/>
            <person name="Westerberg I."/>
            <person name="Brannstrom I.O."/>
            <person name="Guillou S."/>
            <person name="Cros-Aarteil S."/>
            <person name="Calhoun S."/>
            <person name="Haridas S."/>
            <person name="Kuo A."/>
            <person name="Mondo S."/>
            <person name="Pangilinan J."/>
            <person name="Riley R."/>
            <person name="LaButti K."/>
            <person name="Andreopoulos B."/>
            <person name="Lipzen A."/>
            <person name="Chen C."/>
            <person name="Yan M."/>
            <person name="Daum C."/>
            <person name="Ng V."/>
            <person name="Clum A."/>
            <person name="Steindorff A."/>
            <person name="Ohm R.A."/>
            <person name="Martin F."/>
            <person name="Silar P."/>
            <person name="Natvig D.O."/>
            <person name="Lalanne C."/>
            <person name="Gautier V."/>
            <person name="Ament-Velasquez S.L."/>
            <person name="Kruys A."/>
            <person name="Hutchinson M.I."/>
            <person name="Powell A.J."/>
            <person name="Barry K."/>
            <person name="Miller A.N."/>
            <person name="Grigoriev I.V."/>
            <person name="Debuchy R."/>
            <person name="Gladieux P."/>
            <person name="Hiltunen Thoren M."/>
            <person name="Johannesson H."/>
        </authorList>
    </citation>
    <scope>NUCLEOTIDE SEQUENCE</scope>
    <source>
        <strain evidence="3">CBS 168.71</strain>
    </source>
</reference>
<dbReference type="Pfam" id="PF08881">
    <property type="entry name" value="CVNH"/>
    <property type="match status" value="1"/>
</dbReference>
<dbReference type="SUPFAM" id="SSF51322">
    <property type="entry name" value="Cyanovirin-N"/>
    <property type="match status" value="1"/>
</dbReference>
<dbReference type="Proteomes" id="UP001278766">
    <property type="component" value="Unassembled WGS sequence"/>
</dbReference>
<feature type="signal peptide" evidence="1">
    <location>
        <begin position="1"/>
        <end position="21"/>
    </location>
</feature>
<dbReference type="EMBL" id="JAUEPN010000013">
    <property type="protein sequence ID" value="KAK3290493.1"/>
    <property type="molecule type" value="Genomic_DNA"/>
</dbReference>
<dbReference type="RefSeq" id="XP_062654007.1">
    <property type="nucleotide sequence ID" value="XM_062806203.1"/>
</dbReference>
<protein>
    <recommendedName>
        <fullName evidence="2">Cyanovirin-N domain-containing protein</fullName>
    </recommendedName>
</protein>
<feature type="domain" description="Cyanovirin-N" evidence="2">
    <location>
        <begin position="46"/>
        <end position="146"/>
    </location>
</feature>
<feature type="chain" id="PRO_5042157918" description="Cyanovirin-N domain-containing protein" evidence="1">
    <location>
        <begin position="22"/>
        <end position="149"/>
    </location>
</feature>
<dbReference type="GeneID" id="87843151"/>
<evidence type="ECO:0000256" key="1">
    <source>
        <dbReference type="SAM" id="SignalP"/>
    </source>
</evidence>
<dbReference type="InterPro" id="IPR036673">
    <property type="entry name" value="Cyanovirin-N_sf"/>
</dbReference>
<sequence length="149" mass="15981">MHITAPFQLLLVALAATQSSASPLAAPAPGEVEARTITHNTIGKRSFWTSCNSCSIGGSGDNPYLLCMCRRTNGLYSNAQLYLNTCLANRNGKLSWARNGNFGRSCWGHRVESDGWFVSTCSRSGGSTMNGIPLKHVHNRDGALVCSGF</sequence>
<evidence type="ECO:0000313" key="4">
    <source>
        <dbReference type="Proteomes" id="UP001278766"/>
    </source>
</evidence>
<reference evidence="3" key="2">
    <citation type="submission" date="2023-06" db="EMBL/GenBank/DDBJ databases">
        <authorList>
            <consortium name="Lawrence Berkeley National Laboratory"/>
            <person name="Haridas S."/>
            <person name="Hensen N."/>
            <person name="Bonometti L."/>
            <person name="Westerberg I."/>
            <person name="Brannstrom I.O."/>
            <person name="Guillou S."/>
            <person name="Cros-Aarteil S."/>
            <person name="Calhoun S."/>
            <person name="Kuo A."/>
            <person name="Mondo S."/>
            <person name="Pangilinan J."/>
            <person name="Riley R."/>
            <person name="Labutti K."/>
            <person name="Andreopoulos B."/>
            <person name="Lipzen A."/>
            <person name="Chen C."/>
            <person name="Yanf M."/>
            <person name="Daum C."/>
            <person name="Ng V."/>
            <person name="Clum A."/>
            <person name="Steindorff A."/>
            <person name="Ohm R."/>
            <person name="Martin F."/>
            <person name="Silar P."/>
            <person name="Natvig D."/>
            <person name="Lalanne C."/>
            <person name="Gautier V."/>
            <person name="Ament-Velasquez S.L."/>
            <person name="Kruys A."/>
            <person name="Hutchinson M.I."/>
            <person name="Powell A.J."/>
            <person name="Barry K."/>
            <person name="Miller A.N."/>
            <person name="Grigoriev I.V."/>
            <person name="Debuchy R."/>
            <person name="Gladieux P."/>
            <person name="Thoren M.H."/>
            <person name="Johannesson H."/>
        </authorList>
    </citation>
    <scope>NUCLEOTIDE SEQUENCE</scope>
    <source>
        <strain evidence="3">CBS 168.71</strain>
    </source>
</reference>
<dbReference type="InterPro" id="IPR011058">
    <property type="entry name" value="Cyanovirin-N"/>
</dbReference>
<accession>A0AAE0LMB4</accession>
<comment type="caution">
    <text evidence="3">The sequence shown here is derived from an EMBL/GenBank/DDBJ whole genome shotgun (WGS) entry which is preliminary data.</text>
</comment>
<gene>
    <name evidence="3" type="ORF">B0H64DRAFT_436726</name>
</gene>
<organism evidence="3 4">
    <name type="scientific">Chaetomium fimeti</name>
    <dbReference type="NCBI Taxonomy" id="1854472"/>
    <lineage>
        <taxon>Eukaryota</taxon>
        <taxon>Fungi</taxon>
        <taxon>Dikarya</taxon>
        <taxon>Ascomycota</taxon>
        <taxon>Pezizomycotina</taxon>
        <taxon>Sordariomycetes</taxon>
        <taxon>Sordariomycetidae</taxon>
        <taxon>Sordariales</taxon>
        <taxon>Chaetomiaceae</taxon>
        <taxon>Chaetomium</taxon>
    </lineage>
</organism>
<evidence type="ECO:0000313" key="3">
    <source>
        <dbReference type="EMBL" id="KAK3290493.1"/>
    </source>
</evidence>
<dbReference type="SMART" id="SM01111">
    <property type="entry name" value="CVNH"/>
    <property type="match status" value="1"/>
</dbReference>
<keyword evidence="1" id="KW-0732">Signal</keyword>
<keyword evidence="4" id="KW-1185">Reference proteome</keyword>